<dbReference type="InterPro" id="IPR004459">
    <property type="entry name" value="CobQ_synth"/>
</dbReference>
<protein>
    <recommendedName>
        <fullName evidence="4">Cobyric acid synthase</fullName>
    </recommendedName>
</protein>
<dbReference type="HAMAP" id="MF_00028">
    <property type="entry name" value="CobQ"/>
    <property type="match status" value="1"/>
</dbReference>
<dbReference type="InterPro" id="IPR011698">
    <property type="entry name" value="GATase_3"/>
</dbReference>
<dbReference type="AlphaFoldDB" id="A0A7K1FG25"/>
<dbReference type="InterPro" id="IPR002586">
    <property type="entry name" value="CobQ/CobB/MinD/ParA_Nub-bd_dom"/>
</dbReference>
<accession>A0A7K1FG25</accession>
<evidence type="ECO:0000313" key="8">
    <source>
        <dbReference type="Proteomes" id="UP000460221"/>
    </source>
</evidence>
<keyword evidence="3 4" id="KW-0315">Glutamine amidotransferase</keyword>
<organism evidence="7 8">
    <name type="scientific">Nakamurella alba</name>
    <dbReference type="NCBI Taxonomy" id="2665158"/>
    <lineage>
        <taxon>Bacteria</taxon>
        <taxon>Bacillati</taxon>
        <taxon>Actinomycetota</taxon>
        <taxon>Actinomycetes</taxon>
        <taxon>Nakamurellales</taxon>
        <taxon>Nakamurellaceae</taxon>
        <taxon>Nakamurella</taxon>
    </lineage>
</organism>
<dbReference type="InterPro" id="IPR047045">
    <property type="entry name" value="CobQ_N"/>
</dbReference>
<sequence length="479" mass="50879">MTARGLLVAGTSSDAGKSLLTTGICRYLARLGVDVAPFKSQNMSNNSMVCADGAEIGRAQYLQAQAARVEPDSSMNPVLLKPGSDRRSHIVLRGTPAGTLRAGEFATGRRHLAAAAFEAYSELAGRHQVIVCEGAGSPAEINLRSGDYVNMGLAREFGLPVIVVGDIDRGGVLAALYGTVGLLDEQDRALVAGFVINKFRGDVSLLQPGLDRISDLTGVPFWGVVPWLPEVWLDGEDTLVTGRWRSDPAAPGATTRVGAVRFPRLSNVTDLDALASEPGVRVDVTTDPAVLRSADVLVLPGSRSTVDDLDWLRRSGLDRVVRDAAAAGRPVLGICGGYQMLTRRIEDPDGIEKTGVVDGLDLLPAVTRFGAAKVLGRPVGAWEGHPVRAYEIHHGVAAPDGGEPFLDGVRSGSVWGTTWHGAFENDDFRRAWLATVAPSFTAVPGAPSFGERRERMIDTLADAVAEHVDTDRLLRAVGL</sequence>
<dbReference type="PANTHER" id="PTHR21343:SF1">
    <property type="entry name" value="COBYRIC ACID SYNTHASE"/>
    <property type="match status" value="1"/>
</dbReference>
<dbReference type="InterPro" id="IPR033949">
    <property type="entry name" value="CobQ_GATase1"/>
</dbReference>
<dbReference type="Proteomes" id="UP000460221">
    <property type="component" value="Unassembled WGS sequence"/>
</dbReference>
<comment type="pathway">
    <text evidence="1 4">Cofactor biosynthesis; adenosylcobalamin biosynthesis.</text>
</comment>
<reference evidence="7 8" key="1">
    <citation type="submission" date="2019-11" db="EMBL/GenBank/DDBJ databases">
        <authorList>
            <person name="Jiang L.-Q."/>
        </authorList>
    </citation>
    <scope>NUCLEOTIDE SEQUENCE [LARGE SCALE GENOMIC DNA]</scope>
    <source>
        <strain evidence="7 8">YIM 132087</strain>
    </source>
</reference>
<feature type="active site" evidence="4">
    <location>
        <position position="420"/>
    </location>
</feature>
<dbReference type="NCBIfam" id="TIGR00313">
    <property type="entry name" value="cobQ"/>
    <property type="match status" value="1"/>
</dbReference>
<dbReference type="NCBIfam" id="NF001989">
    <property type="entry name" value="PRK00784.1"/>
    <property type="match status" value="1"/>
</dbReference>
<dbReference type="GO" id="GO:0003824">
    <property type="term" value="F:catalytic activity"/>
    <property type="evidence" value="ECO:0007669"/>
    <property type="project" value="InterPro"/>
</dbReference>
<evidence type="ECO:0000259" key="6">
    <source>
        <dbReference type="Pfam" id="PF07685"/>
    </source>
</evidence>
<evidence type="ECO:0000259" key="5">
    <source>
        <dbReference type="Pfam" id="PF01656"/>
    </source>
</evidence>
<comment type="function">
    <text evidence="4">Catalyzes amidations at positions B, D, E, and G on adenosylcobyrinic A,C-diamide. NH(2) groups are provided by glutamine, and one molecule of ATP is hydrogenolyzed for each amidation.</text>
</comment>
<evidence type="ECO:0000256" key="1">
    <source>
        <dbReference type="ARBA" id="ARBA00004953"/>
    </source>
</evidence>
<name>A0A7K1FG25_9ACTN</name>
<dbReference type="SUPFAM" id="SSF52317">
    <property type="entry name" value="Class I glutamine amidotransferase-like"/>
    <property type="match status" value="1"/>
</dbReference>
<dbReference type="GO" id="GO:0015420">
    <property type="term" value="F:ABC-type vitamin B12 transporter activity"/>
    <property type="evidence" value="ECO:0007669"/>
    <property type="project" value="UniProtKB-UniRule"/>
</dbReference>
<dbReference type="PANTHER" id="PTHR21343">
    <property type="entry name" value="DETHIOBIOTIN SYNTHETASE"/>
    <property type="match status" value="1"/>
</dbReference>
<dbReference type="InterPro" id="IPR027417">
    <property type="entry name" value="P-loop_NTPase"/>
</dbReference>
<dbReference type="EMBL" id="WLYK01000001">
    <property type="protein sequence ID" value="MTD13057.1"/>
    <property type="molecule type" value="Genomic_DNA"/>
</dbReference>
<dbReference type="Pfam" id="PF07685">
    <property type="entry name" value="GATase_3"/>
    <property type="match status" value="1"/>
</dbReference>
<evidence type="ECO:0000256" key="4">
    <source>
        <dbReference type="HAMAP-Rule" id="MF_00028"/>
    </source>
</evidence>
<gene>
    <name evidence="4" type="primary">cobQ</name>
    <name evidence="7" type="ORF">GIS00_03735</name>
</gene>
<dbReference type="Pfam" id="PF01656">
    <property type="entry name" value="CbiA"/>
    <property type="match status" value="1"/>
</dbReference>
<dbReference type="InterPro" id="IPR029062">
    <property type="entry name" value="Class_I_gatase-like"/>
</dbReference>
<dbReference type="SUPFAM" id="SSF52540">
    <property type="entry name" value="P-loop containing nucleoside triphosphate hydrolases"/>
    <property type="match status" value="1"/>
</dbReference>
<dbReference type="CDD" id="cd01750">
    <property type="entry name" value="GATase1_CobQ"/>
    <property type="match status" value="1"/>
</dbReference>
<comment type="caution">
    <text evidence="7">The sequence shown here is derived from an EMBL/GenBank/DDBJ whole genome shotgun (WGS) entry which is preliminary data.</text>
</comment>
<feature type="domain" description="CobB/CobQ-like glutamine amidotransferase" evidence="6">
    <location>
        <begin position="256"/>
        <end position="428"/>
    </location>
</feature>
<feature type="active site" description="Nucleophile" evidence="4">
    <location>
        <position position="335"/>
    </location>
</feature>
<dbReference type="PROSITE" id="PS51273">
    <property type="entry name" value="GATASE_TYPE_1"/>
    <property type="match status" value="1"/>
</dbReference>
<comment type="similarity">
    <text evidence="4">Belongs to the CobB/CobQ family. CobQ subfamily.</text>
</comment>
<proteinExistence type="inferred from homology"/>
<keyword evidence="8" id="KW-1185">Reference proteome</keyword>
<dbReference type="UniPathway" id="UPA00148"/>
<evidence type="ECO:0000313" key="7">
    <source>
        <dbReference type="EMBL" id="MTD13057.1"/>
    </source>
</evidence>
<dbReference type="GO" id="GO:0009236">
    <property type="term" value="P:cobalamin biosynthetic process"/>
    <property type="evidence" value="ECO:0007669"/>
    <property type="project" value="UniProtKB-UniRule"/>
</dbReference>
<keyword evidence="2 4" id="KW-0169">Cobalamin biosynthesis</keyword>
<dbReference type="Gene3D" id="3.40.50.300">
    <property type="entry name" value="P-loop containing nucleotide triphosphate hydrolases"/>
    <property type="match status" value="1"/>
</dbReference>
<dbReference type="RefSeq" id="WP_322097443.1">
    <property type="nucleotide sequence ID" value="NZ_WLYK01000001.1"/>
</dbReference>
<dbReference type="PROSITE" id="PS51274">
    <property type="entry name" value="GATASE_COBBQ"/>
    <property type="match status" value="1"/>
</dbReference>
<feature type="domain" description="CobQ/CobB/MinD/ParA nucleotide binding" evidence="5">
    <location>
        <begin position="7"/>
        <end position="232"/>
    </location>
</feature>
<dbReference type="CDD" id="cd05389">
    <property type="entry name" value="CobQ_N"/>
    <property type="match status" value="1"/>
</dbReference>
<evidence type="ECO:0000256" key="2">
    <source>
        <dbReference type="ARBA" id="ARBA00022573"/>
    </source>
</evidence>
<evidence type="ECO:0000256" key="3">
    <source>
        <dbReference type="ARBA" id="ARBA00022962"/>
    </source>
</evidence>
<dbReference type="Gene3D" id="3.40.50.880">
    <property type="match status" value="1"/>
</dbReference>